<comment type="caution">
    <text evidence="2">The sequence shown here is derived from an EMBL/GenBank/DDBJ whole genome shotgun (WGS) entry which is preliminary data.</text>
</comment>
<evidence type="ECO:0000256" key="1">
    <source>
        <dbReference type="SAM" id="MobiDB-lite"/>
    </source>
</evidence>
<reference evidence="2 3" key="1">
    <citation type="submission" date="2019-12" db="EMBL/GenBank/DDBJ databases">
        <title>Genomic-based taxomic classification of the family Erythrobacteraceae.</title>
        <authorList>
            <person name="Xu L."/>
        </authorList>
    </citation>
    <scope>NUCLEOTIDE SEQUENCE [LARGE SCALE GENOMIC DNA]</scope>
    <source>
        <strain evidence="2 3">DSM 17792</strain>
    </source>
</reference>
<dbReference type="Proteomes" id="UP000448199">
    <property type="component" value="Unassembled WGS sequence"/>
</dbReference>
<name>A0A844XV67_9SPHN</name>
<dbReference type="PROSITE" id="PS51257">
    <property type="entry name" value="PROKAR_LIPOPROTEIN"/>
    <property type="match status" value="1"/>
</dbReference>
<feature type="compositionally biased region" description="Acidic residues" evidence="1">
    <location>
        <begin position="31"/>
        <end position="41"/>
    </location>
</feature>
<feature type="region of interest" description="Disordered" evidence="1">
    <location>
        <begin position="19"/>
        <end position="48"/>
    </location>
</feature>
<evidence type="ECO:0000313" key="3">
    <source>
        <dbReference type="Proteomes" id="UP000448199"/>
    </source>
</evidence>
<gene>
    <name evidence="2" type="ORF">GRI69_11395</name>
</gene>
<dbReference type="RefSeq" id="WP_160728396.1">
    <property type="nucleotide sequence ID" value="NZ_WTYC01000005.1"/>
</dbReference>
<organism evidence="2 3">
    <name type="scientific">Qipengyuania vulgaris</name>
    <dbReference type="NCBI Taxonomy" id="291985"/>
    <lineage>
        <taxon>Bacteria</taxon>
        <taxon>Pseudomonadati</taxon>
        <taxon>Pseudomonadota</taxon>
        <taxon>Alphaproteobacteria</taxon>
        <taxon>Sphingomonadales</taxon>
        <taxon>Erythrobacteraceae</taxon>
        <taxon>Qipengyuania</taxon>
    </lineage>
</organism>
<evidence type="ECO:0008006" key="4">
    <source>
        <dbReference type="Google" id="ProtNLM"/>
    </source>
</evidence>
<dbReference type="OrthoDB" id="7429049at2"/>
<sequence length="152" mass="16855">MRVFFSISTILALGLGACTQPEDAPVSQEESMLEEAGEEAEKEPAPEGFAETAWRVAAENGARYATYFDVEGRYRDLRNGDLWQEGDWTYSDGPSGKQLCMTPDDENGVETCWQPGSVDDDTMFATGPGDRRIELTRVNYQAPEPTEGDEEE</sequence>
<evidence type="ECO:0000313" key="2">
    <source>
        <dbReference type="EMBL" id="MXO48862.1"/>
    </source>
</evidence>
<dbReference type="EMBL" id="WTYC01000005">
    <property type="protein sequence ID" value="MXO48862.1"/>
    <property type="molecule type" value="Genomic_DNA"/>
</dbReference>
<keyword evidence="3" id="KW-1185">Reference proteome</keyword>
<dbReference type="AlphaFoldDB" id="A0A844XV67"/>
<accession>A0A844XV67</accession>
<protein>
    <recommendedName>
        <fullName evidence="4">DUF995 domain-containing protein</fullName>
    </recommendedName>
</protein>
<proteinExistence type="predicted"/>